<evidence type="ECO:0000313" key="5">
    <source>
        <dbReference type="Proteomes" id="UP001242480"/>
    </source>
</evidence>
<dbReference type="InterPro" id="IPR036366">
    <property type="entry name" value="PGBDSf"/>
</dbReference>
<comment type="caution">
    <text evidence="4">The sequence shown here is derived from an EMBL/GenBank/DDBJ whole genome shotgun (WGS) entry which is preliminary data.</text>
</comment>
<dbReference type="Gene3D" id="1.10.530.10">
    <property type="match status" value="1"/>
</dbReference>
<feature type="signal peptide" evidence="1">
    <location>
        <begin position="1"/>
        <end position="39"/>
    </location>
</feature>
<reference evidence="4 5" key="1">
    <citation type="submission" date="2023-07" db="EMBL/GenBank/DDBJ databases">
        <title>Genomic Encyclopedia of Type Strains, Phase IV (KMG-IV): sequencing the most valuable type-strain genomes for metagenomic binning, comparative biology and taxonomic classification.</title>
        <authorList>
            <person name="Goeker M."/>
        </authorList>
    </citation>
    <scope>NUCLEOTIDE SEQUENCE [LARGE SCALE GENOMIC DNA]</scope>
    <source>
        <strain evidence="4 5">DSM 19619</strain>
    </source>
</reference>
<dbReference type="EMBL" id="JAUSVX010000001">
    <property type="protein sequence ID" value="MDQ0468259.1"/>
    <property type="molecule type" value="Genomic_DNA"/>
</dbReference>
<proteinExistence type="predicted"/>
<dbReference type="RefSeq" id="WP_307269103.1">
    <property type="nucleotide sequence ID" value="NZ_JAUSVX010000001.1"/>
</dbReference>
<dbReference type="InterPro" id="IPR011970">
    <property type="entry name" value="MltB_2"/>
</dbReference>
<organism evidence="4 5">
    <name type="scientific">Labrys wisconsinensis</name>
    <dbReference type="NCBI Taxonomy" id="425677"/>
    <lineage>
        <taxon>Bacteria</taxon>
        <taxon>Pseudomonadati</taxon>
        <taxon>Pseudomonadota</taxon>
        <taxon>Alphaproteobacteria</taxon>
        <taxon>Hyphomicrobiales</taxon>
        <taxon>Xanthobacteraceae</taxon>
        <taxon>Labrys</taxon>
    </lineage>
</organism>
<protein>
    <submittedName>
        <fullName evidence="4">Membrane-bound lytic murein transglycosylase B</fullName>
    </submittedName>
</protein>
<keyword evidence="5" id="KW-1185">Reference proteome</keyword>
<sequence length="413" mass="44216">MSSRARTIAQRTGAGLGLAGRGLLVAAAVLLLAAAPARAADFAAFVAGLWPQAEKAGVSRATFDAAFAGVTPDPKVISLAGAQPEFSQTIRSYVQSRVTDARVAQGRDLARRWKPWLDRIERETGVDRAVILAIWGLESNYGSGAGNSDTIRSLATLACCTTRRPDYFRGELIAALQILEAHDIPPRAMTGSWAGALGQTQFMPSSFLKHAVDMDGDGRRDIWRSVPDVLGSIATYLDHYDWKTKQRWGYEVRLPADFDFTAITPHEGQPPAAWAKLGLTRADGQALPADGKAWLLLPAGARGPAFLTLENYWAIKSYNISDSYTLSVGLLADRIRGGGPVAGTWPADDKALTRVQLEAMQRRLVALGFSVDTIDGKVGPGTRAAVRAWQASVGLTADGYATSALLQRMGAVP</sequence>
<evidence type="ECO:0000259" key="3">
    <source>
        <dbReference type="Pfam" id="PF13406"/>
    </source>
</evidence>
<dbReference type="Pfam" id="PF01471">
    <property type="entry name" value="PG_binding_1"/>
    <property type="match status" value="1"/>
</dbReference>
<feature type="domain" description="Transglycosylase SLT" evidence="3">
    <location>
        <begin position="42"/>
        <end position="333"/>
    </location>
</feature>
<dbReference type="Pfam" id="PF13406">
    <property type="entry name" value="SLT_2"/>
    <property type="match status" value="1"/>
</dbReference>
<dbReference type="NCBIfam" id="TIGR02283">
    <property type="entry name" value="MltB_2"/>
    <property type="match status" value="1"/>
</dbReference>
<evidence type="ECO:0000313" key="4">
    <source>
        <dbReference type="EMBL" id="MDQ0468259.1"/>
    </source>
</evidence>
<dbReference type="SUPFAM" id="SSF53955">
    <property type="entry name" value="Lysozyme-like"/>
    <property type="match status" value="1"/>
</dbReference>
<dbReference type="PANTHER" id="PTHR30163:SF8">
    <property type="entry name" value="LYTIC MUREIN TRANSGLYCOSYLASE"/>
    <property type="match status" value="1"/>
</dbReference>
<feature type="chain" id="PRO_5047374974" evidence="1">
    <location>
        <begin position="40"/>
        <end position="413"/>
    </location>
</feature>
<dbReference type="Gene3D" id="1.10.8.350">
    <property type="entry name" value="Bacterial muramidase"/>
    <property type="match status" value="1"/>
</dbReference>
<name>A0ABU0J1Z2_9HYPH</name>
<dbReference type="InterPro" id="IPR002477">
    <property type="entry name" value="Peptidoglycan-bd-like"/>
</dbReference>
<dbReference type="Proteomes" id="UP001242480">
    <property type="component" value="Unassembled WGS sequence"/>
</dbReference>
<evidence type="ECO:0000259" key="2">
    <source>
        <dbReference type="Pfam" id="PF01471"/>
    </source>
</evidence>
<dbReference type="InterPro" id="IPR043426">
    <property type="entry name" value="MltB-like"/>
</dbReference>
<dbReference type="SUPFAM" id="SSF47090">
    <property type="entry name" value="PGBD-like"/>
    <property type="match status" value="1"/>
</dbReference>
<dbReference type="PANTHER" id="PTHR30163">
    <property type="entry name" value="MEMBRANE-BOUND LYTIC MUREIN TRANSGLYCOSYLASE B"/>
    <property type="match status" value="1"/>
</dbReference>
<evidence type="ECO:0000256" key="1">
    <source>
        <dbReference type="SAM" id="SignalP"/>
    </source>
</evidence>
<dbReference type="InterPro" id="IPR023346">
    <property type="entry name" value="Lysozyme-like_dom_sf"/>
</dbReference>
<accession>A0ABU0J1Z2</accession>
<feature type="domain" description="Peptidoglycan binding-like" evidence="2">
    <location>
        <begin position="356"/>
        <end position="409"/>
    </location>
</feature>
<keyword evidence="1" id="KW-0732">Signal</keyword>
<gene>
    <name evidence="4" type="ORF">QO011_001254</name>
</gene>
<dbReference type="InterPro" id="IPR036365">
    <property type="entry name" value="PGBD-like_sf"/>
</dbReference>
<dbReference type="InterPro" id="IPR031304">
    <property type="entry name" value="SLT_2"/>
</dbReference>
<dbReference type="Gene3D" id="1.10.101.10">
    <property type="entry name" value="PGBD-like superfamily/PGBD"/>
    <property type="match status" value="1"/>
</dbReference>